<dbReference type="GeneID" id="57753663"/>
<dbReference type="InterPro" id="IPR007371">
    <property type="entry name" value="TPK_catalytic"/>
</dbReference>
<dbReference type="OrthoDB" id="9804377at2"/>
<reference evidence="7" key="1">
    <citation type="submission" date="2015-01" db="EMBL/GenBank/DDBJ databases">
        <authorList>
            <person name="Xiang T."/>
            <person name="Song Y."/>
            <person name="Huang L."/>
            <person name="Wang B."/>
            <person name="Wu P."/>
        </authorList>
    </citation>
    <scope>NUCLEOTIDE SEQUENCE [LARGE SCALE GENOMIC DNA]</scope>
    <source>
        <strain evidence="7">V1</strain>
    </source>
</reference>
<dbReference type="InterPro" id="IPR006282">
    <property type="entry name" value="Thi_PPkinase"/>
</dbReference>
<dbReference type="GO" id="GO:0004788">
    <property type="term" value="F:thiamine diphosphokinase activity"/>
    <property type="evidence" value="ECO:0007669"/>
    <property type="project" value="UniProtKB-UniRule"/>
</dbReference>
<dbReference type="PANTHER" id="PTHR41299">
    <property type="entry name" value="THIAMINE PYROPHOSPHOKINASE"/>
    <property type="match status" value="1"/>
</dbReference>
<sequence length="221" mass="23842">MNAIIITGGSQPDYAIASKYFLPDSIIIAADSGLEAAASAGFTPDIILGDMDSLQNKALLHAYPEAQVQLHPCDKDFTDTELAVFAAKEKGAQDIIICGAGGGRADHFLSVARIFREKKPPRLWLYDAGLVYCVGEDCAVKTLRIDGAENAAISVFPAGEPCGFISSRGLHWELDTVNWQSGQVSLSNRSDGKPIELAVQSGRFLVFLSPLKEYRCGFNLM</sequence>
<evidence type="ECO:0000313" key="7">
    <source>
        <dbReference type="EMBL" id="CEM63116.1"/>
    </source>
</evidence>
<reference evidence="9" key="2">
    <citation type="submission" date="2015-01" db="EMBL/GenBank/DDBJ databases">
        <authorList>
            <person name="Manzoor Shahid"/>
            <person name="Zubair Saima"/>
        </authorList>
    </citation>
    <scope>NUCLEOTIDE SEQUENCE [LARGE SCALE GENOMIC DNA]</scope>
    <source>
        <strain evidence="9">V1</strain>
    </source>
</reference>
<dbReference type="SUPFAM" id="SSF63862">
    <property type="entry name" value="Thiamin pyrophosphokinase, substrate-binding domain"/>
    <property type="match status" value="1"/>
</dbReference>
<dbReference type="InterPro" id="IPR036371">
    <property type="entry name" value="TPK_B1-bd_sf"/>
</dbReference>
<dbReference type="AlphaFoldDB" id="A0A0B7H2D4"/>
<dbReference type="SUPFAM" id="SSF63999">
    <property type="entry name" value="Thiamin pyrophosphokinase, catalytic domain"/>
    <property type="match status" value="1"/>
</dbReference>
<keyword evidence="9" id="KW-1185">Reference proteome</keyword>
<keyword evidence="2" id="KW-0547">Nucleotide-binding</keyword>
<gene>
    <name evidence="8" type="ORF">FUT82_06910</name>
    <name evidence="7" type="ORF">TPHV1_60104</name>
</gene>
<dbReference type="Proteomes" id="UP000323594">
    <property type="component" value="Chromosome"/>
</dbReference>
<dbReference type="RefSeq" id="WP_002697986.1">
    <property type="nucleotide sequence ID" value="NZ_CDNC01000048.1"/>
</dbReference>
<name>A0A0B7H2D4_TREPH</name>
<dbReference type="InterPro" id="IPR053149">
    <property type="entry name" value="TPK"/>
</dbReference>
<evidence type="ECO:0000313" key="8">
    <source>
        <dbReference type="EMBL" id="QEJ97750.1"/>
    </source>
</evidence>
<feature type="domain" description="Thiamin pyrophosphokinase catalytic" evidence="6">
    <location>
        <begin position="24"/>
        <end position="114"/>
    </location>
</feature>
<dbReference type="PANTHER" id="PTHR41299:SF1">
    <property type="entry name" value="THIAMINE PYROPHOSPHOKINASE"/>
    <property type="match status" value="1"/>
</dbReference>
<dbReference type="NCBIfam" id="TIGR01378">
    <property type="entry name" value="thi_PPkinase"/>
    <property type="match status" value="1"/>
</dbReference>
<evidence type="ECO:0000256" key="2">
    <source>
        <dbReference type="ARBA" id="ARBA00022741"/>
    </source>
</evidence>
<evidence type="ECO:0000313" key="10">
    <source>
        <dbReference type="Proteomes" id="UP000323594"/>
    </source>
</evidence>
<dbReference type="GO" id="GO:0006772">
    <property type="term" value="P:thiamine metabolic process"/>
    <property type="evidence" value="ECO:0007669"/>
    <property type="project" value="UniProtKB-UniRule"/>
</dbReference>
<evidence type="ECO:0000256" key="1">
    <source>
        <dbReference type="ARBA" id="ARBA00022679"/>
    </source>
</evidence>
<keyword evidence="4" id="KW-0067">ATP-binding</keyword>
<dbReference type="Pfam" id="PF04263">
    <property type="entry name" value="TPK_catalytic"/>
    <property type="match status" value="1"/>
</dbReference>
<protein>
    <recommendedName>
        <fullName evidence="5">Thiamine diphosphokinase</fullName>
        <ecNumber evidence="5">2.7.6.2</ecNumber>
    </recommendedName>
</protein>
<dbReference type="GO" id="GO:0005524">
    <property type="term" value="F:ATP binding"/>
    <property type="evidence" value="ECO:0007669"/>
    <property type="project" value="UniProtKB-KW"/>
</dbReference>
<proteinExistence type="predicted"/>
<evidence type="ECO:0000313" key="9">
    <source>
        <dbReference type="Proteomes" id="UP000042527"/>
    </source>
</evidence>
<organism evidence="7 9">
    <name type="scientific">Treponema phagedenis</name>
    <dbReference type="NCBI Taxonomy" id="162"/>
    <lineage>
        <taxon>Bacteria</taxon>
        <taxon>Pseudomonadati</taxon>
        <taxon>Spirochaetota</taxon>
        <taxon>Spirochaetia</taxon>
        <taxon>Spirochaetales</taxon>
        <taxon>Treponemataceae</taxon>
        <taxon>Treponema</taxon>
    </lineage>
</organism>
<dbReference type="CDD" id="cd07995">
    <property type="entry name" value="TPK"/>
    <property type="match status" value="1"/>
</dbReference>
<keyword evidence="1 7" id="KW-0808">Transferase</keyword>
<accession>A0A0B7H2D4</accession>
<dbReference type="Gene3D" id="3.40.50.10240">
    <property type="entry name" value="Thiamin pyrophosphokinase, catalytic domain"/>
    <property type="match status" value="1"/>
</dbReference>
<dbReference type="EC" id="2.7.6.2" evidence="5"/>
<evidence type="ECO:0000256" key="4">
    <source>
        <dbReference type="ARBA" id="ARBA00022840"/>
    </source>
</evidence>
<dbReference type="InterPro" id="IPR036759">
    <property type="entry name" value="TPK_catalytic_sf"/>
</dbReference>
<reference evidence="8 10" key="3">
    <citation type="submission" date="2019-08" db="EMBL/GenBank/DDBJ databases">
        <authorList>
            <person name="Kuhnert P."/>
        </authorList>
    </citation>
    <scope>NUCLEOTIDE SEQUENCE [LARGE SCALE GENOMIC DNA]</scope>
    <source>
        <strain evidence="8 10">B36.5</strain>
    </source>
</reference>
<dbReference type="GO" id="GO:0016301">
    <property type="term" value="F:kinase activity"/>
    <property type="evidence" value="ECO:0007669"/>
    <property type="project" value="UniProtKB-KW"/>
</dbReference>
<keyword evidence="3 7" id="KW-0418">Kinase</keyword>
<evidence type="ECO:0000259" key="6">
    <source>
        <dbReference type="Pfam" id="PF04263"/>
    </source>
</evidence>
<dbReference type="EMBL" id="CDNC01000048">
    <property type="protein sequence ID" value="CEM63116.1"/>
    <property type="molecule type" value="Genomic_DNA"/>
</dbReference>
<dbReference type="Proteomes" id="UP000042527">
    <property type="component" value="Unassembled WGS sequence"/>
</dbReference>
<dbReference type="GO" id="GO:0009229">
    <property type="term" value="P:thiamine diphosphate biosynthetic process"/>
    <property type="evidence" value="ECO:0007669"/>
    <property type="project" value="InterPro"/>
</dbReference>
<dbReference type="EMBL" id="CP042817">
    <property type="protein sequence ID" value="QEJ97750.1"/>
    <property type="molecule type" value="Genomic_DNA"/>
</dbReference>
<evidence type="ECO:0000256" key="3">
    <source>
        <dbReference type="ARBA" id="ARBA00022777"/>
    </source>
</evidence>
<evidence type="ECO:0000256" key="5">
    <source>
        <dbReference type="NCBIfam" id="TIGR01378"/>
    </source>
</evidence>